<comment type="subcellular location">
    <subcellularLocation>
        <location evidence="2 5">Secreted</location>
    </subcellularLocation>
</comment>
<dbReference type="EMBL" id="ML742037">
    <property type="protein sequence ID" value="KAE8153584.1"/>
    <property type="molecule type" value="Genomic_DNA"/>
</dbReference>
<keyword evidence="7" id="KW-0732">Signal</keyword>
<keyword evidence="4 5" id="KW-1015">Disulfide bond</keyword>
<keyword evidence="5" id="KW-0136">Cellulose degradation</keyword>
<protein>
    <recommendedName>
        <fullName evidence="5">AA9 family lytic polysaccharide monooxygenase</fullName>
        <ecNumber evidence="5">1.14.99.56</ecNumber>
    </recommendedName>
    <alternativeName>
        <fullName evidence="5">Endo-beta-1,4-glucanase</fullName>
    </alternativeName>
    <alternativeName>
        <fullName evidence="5">Glycosyl hydrolase 61 family protein</fullName>
    </alternativeName>
</protein>
<dbReference type="InterPro" id="IPR049892">
    <property type="entry name" value="AA9"/>
</dbReference>
<comment type="catalytic activity">
    <reaction evidence="5">
        <text>[(1-&gt;4)-beta-D-glucosyl]n+m + reduced acceptor + O2 = 4-dehydro-beta-D-glucosyl-[(1-&gt;4)-beta-D-glucosyl]n-1 + [(1-&gt;4)-beta-D-glucosyl]m + acceptor + H2O.</text>
        <dbReference type="EC" id="1.14.99.56"/>
    </reaction>
</comment>
<sequence>MKLCVAFALTVALACSSEAHYIFSKLVINGEVSNDWQYIRQTTRSKAYEPTKFSNTYDDLTPNDSDFRCNLDSFTNAAKTEVAEVAAGDTIAMRLNYDATVSHPGPGQVYMSKAPSGNVKEYEGDGEWFKIWEKTLCNENGDLYRDAWCTYGLSEFEFKIPEDTPAGEYLVRAEHVGLHKAFHNEAEIFYSCAQIKVTGSGTGSPDITYKIPGIYNDTMKIFNGASIYTESASQILSDIKDSPIGDDVWTGGGTFSTSASSTPVPTQSATAKATHFSQSAHHNSSVKARNQGARKLGRRA</sequence>
<keyword evidence="9" id="KW-0378">Hydrolase</keyword>
<dbReference type="EC" id="1.14.99.56" evidence="5"/>
<evidence type="ECO:0000313" key="10">
    <source>
        <dbReference type="Proteomes" id="UP000325780"/>
    </source>
</evidence>
<dbReference type="GO" id="GO:0030245">
    <property type="term" value="P:cellulose catabolic process"/>
    <property type="evidence" value="ECO:0007669"/>
    <property type="project" value="UniProtKB-UniRule"/>
</dbReference>
<dbReference type="CDD" id="cd21175">
    <property type="entry name" value="LPMO_AA9"/>
    <property type="match status" value="1"/>
</dbReference>
<organism evidence="9 10">
    <name type="scientific">Aspergillus avenaceus</name>
    <dbReference type="NCBI Taxonomy" id="36643"/>
    <lineage>
        <taxon>Eukaryota</taxon>
        <taxon>Fungi</taxon>
        <taxon>Dikarya</taxon>
        <taxon>Ascomycota</taxon>
        <taxon>Pezizomycotina</taxon>
        <taxon>Eurotiomycetes</taxon>
        <taxon>Eurotiomycetidae</taxon>
        <taxon>Eurotiales</taxon>
        <taxon>Aspergillaceae</taxon>
        <taxon>Aspergillus</taxon>
        <taxon>Aspergillus subgen. Circumdati</taxon>
    </lineage>
</organism>
<evidence type="ECO:0000259" key="8">
    <source>
        <dbReference type="Pfam" id="PF03443"/>
    </source>
</evidence>
<name>A0A5N6U4S6_ASPAV</name>
<keyword evidence="5" id="KW-0624">Polysaccharide degradation</keyword>
<evidence type="ECO:0000256" key="4">
    <source>
        <dbReference type="ARBA" id="ARBA00023157"/>
    </source>
</evidence>
<evidence type="ECO:0000256" key="5">
    <source>
        <dbReference type="RuleBase" id="RU368122"/>
    </source>
</evidence>
<dbReference type="GO" id="GO:0008810">
    <property type="term" value="F:cellulase activity"/>
    <property type="evidence" value="ECO:0007669"/>
    <property type="project" value="UniProtKB-UniRule"/>
</dbReference>
<feature type="chain" id="PRO_5024916811" description="AA9 family lytic polysaccharide monooxygenase" evidence="7">
    <location>
        <begin position="20"/>
        <end position="300"/>
    </location>
</feature>
<evidence type="ECO:0000256" key="7">
    <source>
        <dbReference type="SAM" id="SignalP"/>
    </source>
</evidence>
<keyword evidence="5" id="KW-0119">Carbohydrate metabolism</keyword>
<feature type="compositionally biased region" description="Polar residues" evidence="6">
    <location>
        <begin position="263"/>
        <end position="288"/>
    </location>
</feature>
<dbReference type="InterPro" id="IPR005103">
    <property type="entry name" value="AA9_LPMO"/>
</dbReference>
<gene>
    <name evidence="9" type="ORF">BDV25DRAFT_127097</name>
</gene>
<proteinExistence type="predicted"/>
<feature type="domain" description="Auxiliary Activity family 9 catalytic" evidence="8">
    <location>
        <begin position="20"/>
        <end position="222"/>
    </location>
</feature>
<evidence type="ECO:0000256" key="1">
    <source>
        <dbReference type="ARBA" id="ARBA00001973"/>
    </source>
</evidence>
<dbReference type="Pfam" id="PF03443">
    <property type="entry name" value="AA9"/>
    <property type="match status" value="1"/>
</dbReference>
<dbReference type="GO" id="GO:0030248">
    <property type="term" value="F:cellulose binding"/>
    <property type="evidence" value="ECO:0007669"/>
    <property type="project" value="UniProtKB-UniRule"/>
</dbReference>
<evidence type="ECO:0000256" key="2">
    <source>
        <dbReference type="ARBA" id="ARBA00004613"/>
    </source>
</evidence>
<dbReference type="PROSITE" id="PS51257">
    <property type="entry name" value="PROKAR_LIPOPROTEIN"/>
    <property type="match status" value="1"/>
</dbReference>
<dbReference type="GO" id="GO:0005576">
    <property type="term" value="C:extracellular region"/>
    <property type="evidence" value="ECO:0007669"/>
    <property type="project" value="UniProtKB-SubCell"/>
</dbReference>
<evidence type="ECO:0000256" key="6">
    <source>
        <dbReference type="SAM" id="MobiDB-lite"/>
    </source>
</evidence>
<evidence type="ECO:0000313" key="9">
    <source>
        <dbReference type="EMBL" id="KAE8153584.1"/>
    </source>
</evidence>
<dbReference type="PANTHER" id="PTHR33353:SF2">
    <property type="entry name" value="ENDO-BETA-1,4-GLUCANASE D"/>
    <property type="match status" value="1"/>
</dbReference>
<reference evidence="9 10" key="1">
    <citation type="submission" date="2019-04" db="EMBL/GenBank/DDBJ databases">
        <title>Friends and foes A comparative genomics study of 23 Aspergillus species from section Flavi.</title>
        <authorList>
            <consortium name="DOE Joint Genome Institute"/>
            <person name="Kjaerbolling I."/>
            <person name="Vesth T."/>
            <person name="Frisvad J.C."/>
            <person name="Nybo J.L."/>
            <person name="Theobald S."/>
            <person name="Kildgaard S."/>
            <person name="Isbrandt T."/>
            <person name="Kuo A."/>
            <person name="Sato A."/>
            <person name="Lyhne E.K."/>
            <person name="Kogle M.E."/>
            <person name="Wiebenga A."/>
            <person name="Kun R.S."/>
            <person name="Lubbers R.J."/>
            <person name="Makela M.R."/>
            <person name="Barry K."/>
            <person name="Chovatia M."/>
            <person name="Clum A."/>
            <person name="Daum C."/>
            <person name="Haridas S."/>
            <person name="He G."/>
            <person name="LaButti K."/>
            <person name="Lipzen A."/>
            <person name="Mondo S."/>
            <person name="Riley R."/>
            <person name="Salamov A."/>
            <person name="Simmons B.A."/>
            <person name="Magnuson J.K."/>
            <person name="Henrissat B."/>
            <person name="Mortensen U.H."/>
            <person name="Larsen T.O."/>
            <person name="Devries R.P."/>
            <person name="Grigoriev I.V."/>
            <person name="Machida M."/>
            <person name="Baker S.E."/>
            <person name="Andersen M.R."/>
        </authorList>
    </citation>
    <scope>NUCLEOTIDE SEQUENCE [LARGE SCALE GENOMIC DNA]</scope>
    <source>
        <strain evidence="9 10">IBT 18842</strain>
    </source>
</reference>
<keyword evidence="3 5" id="KW-0964">Secreted</keyword>
<accession>A0A5N6U4S6</accession>
<feature type="signal peptide" evidence="7">
    <location>
        <begin position="1"/>
        <end position="19"/>
    </location>
</feature>
<dbReference type="OrthoDB" id="3496539at2759"/>
<keyword evidence="10" id="KW-1185">Reference proteome</keyword>
<comment type="function">
    <text evidence="5">Lytic polysaccharide monooxygenase (LMPO) that depolymerizes crystalline and amorphous polysaccharides via the oxidation of scissile alpha- or beta-(1-4)-glycosidic bonds, yielding C1 and/or C4 oxidation products. Catalysis by LPMOs requires the reduction of the active-site copper from Cu(II) to Cu(I) by a reducing agent and H(2)O(2) or O(2) as a cosubstrate.</text>
</comment>
<dbReference type="Proteomes" id="UP000325780">
    <property type="component" value="Unassembled WGS sequence"/>
</dbReference>
<comment type="cofactor">
    <cofactor evidence="1">
        <name>Cu(2+)</name>
        <dbReference type="ChEBI" id="CHEBI:29036"/>
    </cofactor>
</comment>
<evidence type="ECO:0000256" key="3">
    <source>
        <dbReference type="ARBA" id="ARBA00022525"/>
    </source>
</evidence>
<dbReference type="AlphaFoldDB" id="A0A5N6U4S6"/>
<comment type="domain">
    <text evidence="5">Has a modular structure: an endo-beta-1,4-glucanase catalytic module at the N-terminus, a linker rich in serines and threonines, and a C-terminal carbohydrate-binding module (CBM).</text>
</comment>
<dbReference type="PANTHER" id="PTHR33353">
    <property type="entry name" value="PUTATIVE (AFU_ORTHOLOGUE AFUA_1G12560)-RELATED"/>
    <property type="match status" value="1"/>
</dbReference>
<dbReference type="Gene3D" id="2.70.50.70">
    <property type="match status" value="1"/>
</dbReference>
<feature type="region of interest" description="Disordered" evidence="6">
    <location>
        <begin position="255"/>
        <end position="300"/>
    </location>
</feature>